<dbReference type="EMBL" id="ML995495">
    <property type="protein sequence ID" value="KAF2138715.1"/>
    <property type="molecule type" value="Genomic_DNA"/>
</dbReference>
<keyword evidence="1 3" id="KW-0963">Cytoplasm</keyword>
<comment type="similarity">
    <text evidence="3">Belongs to the CTU2/NCS2 family.</text>
</comment>
<evidence type="ECO:0000256" key="1">
    <source>
        <dbReference type="ARBA" id="ARBA00022490"/>
    </source>
</evidence>
<evidence type="ECO:0000256" key="3">
    <source>
        <dbReference type="HAMAP-Rule" id="MF_03054"/>
    </source>
</evidence>
<dbReference type="Pfam" id="PF10288">
    <property type="entry name" value="CTU2"/>
    <property type="match status" value="1"/>
</dbReference>
<dbReference type="InterPro" id="IPR014729">
    <property type="entry name" value="Rossmann-like_a/b/a_fold"/>
</dbReference>
<evidence type="ECO:0000313" key="5">
    <source>
        <dbReference type="Proteomes" id="UP000799438"/>
    </source>
</evidence>
<dbReference type="Gene3D" id="3.40.50.620">
    <property type="entry name" value="HUPs"/>
    <property type="match status" value="1"/>
</dbReference>
<dbReference type="Proteomes" id="UP000799438">
    <property type="component" value="Unassembled WGS sequence"/>
</dbReference>
<name>A0A6A6B610_9PEZI</name>
<dbReference type="PANTHER" id="PTHR20882">
    <property type="entry name" value="CYTOPLASMIC TRNA 2-THIOLATION PROTEIN 2"/>
    <property type="match status" value="1"/>
</dbReference>
<dbReference type="GO" id="GO:0016783">
    <property type="term" value="F:sulfurtransferase activity"/>
    <property type="evidence" value="ECO:0007669"/>
    <property type="project" value="TreeGrafter"/>
</dbReference>
<dbReference type="PANTHER" id="PTHR20882:SF14">
    <property type="entry name" value="CYTOPLASMIC TRNA 2-THIOLATION PROTEIN 2"/>
    <property type="match status" value="1"/>
</dbReference>
<protein>
    <recommendedName>
        <fullName evidence="3">Cytoplasmic tRNA 2-thiolation protein 2</fullName>
    </recommendedName>
</protein>
<dbReference type="GO" id="GO:0032447">
    <property type="term" value="P:protein urmylation"/>
    <property type="evidence" value="ECO:0007669"/>
    <property type="project" value="UniProtKB-UniRule"/>
</dbReference>
<dbReference type="UniPathway" id="UPA00988"/>
<dbReference type="HAMAP" id="MF_03054">
    <property type="entry name" value="CTU2"/>
    <property type="match status" value="1"/>
</dbReference>
<dbReference type="AlphaFoldDB" id="A0A6A6B610"/>
<dbReference type="SUPFAM" id="SSF52402">
    <property type="entry name" value="Adenine nucleotide alpha hydrolases-like"/>
    <property type="match status" value="1"/>
</dbReference>
<reference evidence="4" key="1">
    <citation type="journal article" date="2020" name="Stud. Mycol.">
        <title>101 Dothideomycetes genomes: a test case for predicting lifestyles and emergence of pathogens.</title>
        <authorList>
            <person name="Haridas S."/>
            <person name="Albert R."/>
            <person name="Binder M."/>
            <person name="Bloem J."/>
            <person name="Labutti K."/>
            <person name="Salamov A."/>
            <person name="Andreopoulos B."/>
            <person name="Baker S."/>
            <person name="Barry K."/>
            <person name="Bills G."/>
            <person name="Bluhm B."/>
            <person name="Cannon C."/>
            <person name="Castanera R."/>
            <person name="Culley D."/>
            <person name="Daum C."/>
            <person name="Ezra D."/>
            <person name="Gonzalez J."/>
            <person name="Henrissat B."/>
            <person name="Kuo A."/>
            <person name="Liang C."/>
            <person name="Lipzen A."/>
            <person name="Lutzoni F."/>
            <person name="Magnuson J."/>
            <person name="Mondo S."/>
            <person name="Nolan M."/>
            <person name="Ohm R."/>
            <person name="Pangilinan J."/>
            <person name="Park H.-J."/>
            <person name="Ramirez L."/>
            <person name="Alfaro M."/>
            <person name="Sun H."/>
            <person name="Tritt A."/>
            <person name="Yoshinaga Y."/>
            <person name="Zwiers L.-H."/>
            <person name="Turgeon B."/>
            <person name="Goodwin S."/>
            <person name="Spatafora J."/>
            <person name="Crous P."/>
            <person name="Grigoriev I."/>
        </authorList>
    </citation>
    <scope>NUCLEOTIDE SEQUENCE</scope>
    <source>
        <strain evidence="4">CBS 121167</strain>
    </source>
</reference>
<accession>A0A6A6B610</accession>
<comment type="function">
    <text evidence="3">Plays a central role in 2-thiolation of mcm(5)S(2)U at tRNA wobble positions of tRNA(Lys), tRNA(Glu) and tRNA(Gln). May act by forming a heterodimer with NCS6 that ligates sulfur from thiocarboxylated URM1 onto the uridine of tRNAs at wobble position. Prior mcm(5) tRNA modification by the elongator complex is required for 2-thiolation. May also be involved in protein urmylation.</text>
</comment>
<evidence type="ECO:0000313" key="4">
    <source>
        <dbReference type="EMBL" id="KAF2138715.1"/>
    </source>
</evidence>
<sequence>MQPARLCQRCRQADATVLARSQHLCKDCFTAYIQMKAVKRMESYAYQVRFNSAEQRTLLLPLSLGVSSTVLLQSLHIHLDRQKSKTGRTGYALHILFVDTSAVEPDTPDAGRLEALKERFPGHAFSSILLADIFDNSEPRELLDIPEAHFLKAEDLLKSPQEKLEKLIVSLPSATARADVITILRTKLITRFAQQNGCEAVLWGDSTTRIAEKTLAETSKGRGFSLPWQVADGMSPYGIAFNYPMRDLLKKELTLHAELTSPSLTPLIHTQAAVQVSASAKNTTIDDLMKQYFQEVEQNYPGIVANVVRTSSKLEAASVTESRCSLCSMPVADARFGIHGWGGDQGGNGAPDVSRSAQEHLCYGCTRSAPQAAGSLQ</sequence>
<organism evidence="4 5">
    <name type="scientific">Aplosporella prunicola CBS 121167</name>
    <dbReference type="NCBI Taxonomy" id="1176127"/>
    <lineage>
        <taxon>Eukaryota</taxon>
        <taxon>Fungi</taxon>
        <taxon>Dikarya</taxon>
        <taxon>Ascomycota</taxon>
        <taxon>Pezizomycotina</taxon>
        <taxon>Dothideomycetes</taxon>
        <taxon>Dothideomycetes incertae sedis</taxon>
        <taxon>Botryosphaeriales</taxon>
        <taxon>Aplosporellaceae</taxon>
        <taxon>Aplosporella</taxon>
    </lineage>
</organism>
<proteinExistence type="inferred from homology"/>
<dbReference type="GO" id="GO:0000049">
    <property type="term" value="F:tRNA binding"/>
    <property type="evidence" value="ECO:0007669"/>
    <property type="project" value="InterPro"/>
</dbReference>
<dbReference type="InterPro" id="IPR019407">
    <property type="entry name" value="CTU2"/>
</dbReference>
<keyword evidence="5" id="KW-1185">Reference proteome</keyword>
<dbReference type="OrthoDB" id="25129at2759"/>
<dbReference type="GO" id="GO:0016779">
    <property type="term" value="F:nucleotidyltransferase activity"/>
    <property type="evidence" value="ECO:0007669"/>
    <property type="project" value="UniProtKB-UniRule"/>
</dbReference>
<dbReference type="GO" id="GO:0005829">
    <property type="term" value="C:cytosol"/>
    <property type="evidence" value="ECO:0007669"/>
    <property type="project" value="TreeGrafter"/>
</dbReference>
<dbReference type="GO" id="GO:0002143">
    <property type="term" value="P:tRNA wobble position uridine thiolation"/>
    <property type="evidence" value="ECO:0007669"/>
    <property type="project" value="TreeGrafter"/>
</dbReference>
<comment type="subcellular location">
    <subcellularLocation>
        <location evidence="3">Cytoplasm</location>
    </subcellularLocation>
</comment>
<comment type="pathway">
    <text evidence="3">tRNA modification; 5-methoxycarbonylmethyl-2-thiouridine-tRNA biosynthesis.</text>
</comment>
<keyword evidence="2 3" id="KW-0819">tRNA processing</keyword>
<gene>
    <name evidence="3" type="primary">NCS2</name>
    <name evidence="3" type="synonym">CTU2</name>
    <name evidence="4" type="ORF">K452DRAFT_360953</name>
</gene>
<evidence type="ECO:0000256" key="2">
    <source>
        <dbReference type="ARBA" id="ARBA00022694"/>
    </source>
</evidence>